<feature type="region of interest" description="Disordered" evidence="10">
    <location>
        <begin position="465"/>
        <end position="488"/>
    </location>
</feature>
<evidence type="ECO:0000256" key="10">
    <source>
        <dbReference type="SAM" id="MobiDB-lite"/>
    </source>
</evidence>
<keyword evidence="4" id="KW-1003">Cell membrane</keyword>
<evidence type="ECO:0000256" key="3">
    <source>
        <dbReference type="ARBA" id="ARBA00007971"/>
    </source>
</evidence>
<organism evidence="14 15">
    <name type="scientific">Ethanoligenens harbinense (strain DSM 18485 / JCM 12961 / CGMCC 1.5033 / YUAN-3)</name>
    <dbReference type="NCBI Taxonomy" id="663278"/>
    <lineage>
        <taxon>Bacteria</taxon>
        <taxon>Bacillati</taxon>
        <taxon>Bacillota</taxon>
        <taxon>Clostridia</taxon>
        <taxon>Eubacteriales</taxon>
        <taxon>Oscillospiraceae</taxon>
        <taxon>Ethanoligenens</taxon>
    </lineage>
</organism>
<evidence type="ECO:0000256" key="11">
    <source>
        <dbReference type="SAM" id="Phobius"/>
    </source>
</evidence>
<dbReference type="KEGG" id="eha:Ethha_2579"/>
<keyword evidence="5 11" id="KW-0812">Transmembrane</keyword>
<comment type="similarity">
    <text evidence="3 9">Belongs to the FliF family.</text>
</comment>
<dbReference type="Pfam" id="PF08345">
    <property type="entry name" value="YscJ_FliF_C"/>
    <property type="match status" value="1"/>
</dbReference>
<comment type="subcellular location">
    <subcellularLocation>
        <location evidence="1 9">Bacterial flagellum basal body</location>
    </subcellularLocation>
    <subcellularLocation>
        <location evidence="2">Cell membrane</location>
        <topology evidence="2">Multi-pass membrane protein</topology>
    </subcellularLocation>
</comment>
<keyword evidence="7 11" id="KW-0472">Membrane</keyword>
<dbReference type="RefSeq" id="WP_013486415.1">
    <property type="nucleotide sequence ID" value="NC_014828.1"/>
</dbReference>
<evidence type="ECO:0000256" key="7">
    <source>
        <dbReference type="ARBA" id="ARBA00023136"/>
    </source>
</evidence>
<keyword evidence="8 9" id="KW-0975">Bacterial flagellum</keyword>
<dbReference type="NCBIfam" id="TIGR00206">
    <property type="entry name" value="fliF"/>
    <property type="match status" value="1"/>
</dbReference>
<keyword evidence="14" id="KW-0969">Cilium</keyword>
<dbReference type="InterPro" id="IPR000067">
    <property type="entry name" value="FlgMring_FliF"/>
</dbReference>
<evidence type="ECO:0000313" key="15">
    <source>
        <dbReference type="Proteomes" id="UP000001551"/>
    </source>
</evidence>
<dbReference type="InterPro" id="IPR043427">
    <property type="entry name" value="YscJ/FliF"/>
</dbReference>
<feature type="region of interest" description="Disordered" evidence="10">
    <location>
        <begin position="309"/>
        <end position="334"/>
    </location>
</feature>
<dbReference type="InterPro" id="IPR045851">
    <property type="entry name" value="AMP-bd_C_sf"/>
</dbReference>
<evidence type="ECO:0000259" key="12">
    <source>
        <dbReference type="Pfam" id="PF01514"/>
    </source>
</evidence>
<keyword evidence="14" id="KW-0282">Flagellum</keyword>
<dbReference type="GO" id="GO:0009431">
    <property type="term" value="C:bacterial-type flagellum basal body, MS ring"/>
    <property type="evidence" value="ECO:0007669"/>
    <property type="project" value="InterPro"/>
</dbReference>
<evidence type="ECO:0000313" key="14">
    <source>
        <dbReference type="EMBL" id="ADU28072.1"/>
    </source>
</evidence>
<feature type="domain" description="Flagellar M-ring C-terminal" evidence="13">
    <location>
        <begin position="252"/>
        <end position="406"/>
    </location>
</feature>
<evidence type="ECO:0000259" key="13">
    <source>
        <dbReference type="Pfam" id="PF08345"/>
    </source>
</evidence>
<evidence type="ECO:0000256" key="6">
    <source>
        <dbReference type="ARBA" id="ARBA00022989"/>
    </source>
</evidence>
<dbReference type="Gene3D" id="3.30.300.30">
    <property type="match status" value="1"/>
</dbReference>
<dbReference type="GO" id="GO:0071973">
    <property type="term" value="P:bacterial-type flagellum-dependent cell motility"/>
    <property type="evidence" value="ECO:0007669"/>
    <property type="project" value="InterPro"/>
</dbReference>
<dbReference type="STRING" id="663278.Ethha_2579"/>
<keyword evidence="15" id="KW-1185">Reference proteome</keyword>
<proteinExistence type="inferred from homology"/>
<dbReference type="GO" id="GO:0003774">
    <property type="term" value="F:cytoskeletal motor activity"/>
    <property type="evidence" value="ECO:0007669"/>
    <property type="project" value="InterPro"/>
</dbReference>
<name>E6U6K2_ETHHY</name>
<dbReference type="InterPro" id="IPR013556">
    <property type="entry name" value="Flag_M-ring_C"/>
</dbReference>
<accession>E6U6K2</accession>
<evidence type="ECO:0000256" key="4">
    <source>
        <dbReference type="ARBA" id="ARBA00022475"/>
    </source>
</evidence>
<dbReference type="AlphaFoldDB" id="E6U6K2"/>
<dbReference type="eggNOG" id="COG1766">
    <property type="taxonomic scope" value="Bacteria"/>
</dbReference>
<feature type="compositionally biased region" description="Low complexity" evidence="10">
    <location>
        <begin position="323"/>
        <end position="334"/>
    </location>
</feature>
<dbReference type="HOGENOM" id="CLU_028108_2_2_9"/>
<dbReference type="EMBL" id="CP002400">
    <property type="protein sequence ID" value="ADU28072.1"/>
    <property type="molecule type" value="Genomic_DNA"/>
</dbReference>
<dbReference type="PANTHER" id="PTHR30046:SF0">
    <property type="entry name" value="FLAGELLAR M-RING PROTEIN"/>
    <property type="match status" value="1"/>
</dbReference>
<dbReference type="Pfam" id="PF01514">
    <property type="entry name" value="YscJ_FliF"/>
    <property type="match status" value="1"/>
</dbReference>
<keyword evidence="6 11" id="KW-1133">Transmembrane helix</keyword>
<feature type="transmembrane region" description="Helical" evidence="11">
    <location>
        <begin position="21"/>
        <end position="45"/>
    </location>
</feature>
<evidence type="ECO:0000256" key="9">
    <source>
        <dbReference type="PIRNR" id="PIRNR004862"/>
    </source>
</evidence>
<feature type="transmembrane region" description="Helical" evidence="11">
    <location>
        <begin position="432"/>
        <end position="454"/>
    </location>
</feature>
<dbReference type="InterPro" id="IPR006182">
    <property type="entry name" value="FliF_N_dom"/>
</dbReference>
<evidence type="ECO:0000256" key="1">
    <source>
        <dbReference type="ARBA" id="ARBA00004117"/>
    </source>
</evidence>
<evidence type="ECO:0000256" key="2">
    <source>
        <dbReference type="ARBA" id="ARBA00004651"/>
    </source>
</evidence>
<dbReference type="PIRSF" id="PIRSF004862">
    <property type="entry name" value="FliF"/>
    <property type="match status" value="1"/>
</dbReference>
<feature type="domain" description="Flagellar M-ring N-terminal" evidence="12">
    <location>
        <begin position="46"/>
        <end position="220"/>
    </location>
</feature>
<gene>
    <name evidence="14" type="ordered locus">Ethha_2579</name>
</gene>
<sequence>MDAGLKKIAAGLNRFWTGLSAKVRVLLVIVVVGAIVGAVAANMLLTQTQYELIYSGLSDAESGQIVADLQTRGIKYKLDGNSIYVDKSVADQARMELAVDGYPQTTLNYSVYESGNNWAMTDKDKQQLALYQIQDRLQSTIQTIPGVKNAIVTITQGNDDTYVLESDKVSPTASVKLTLTPGTTLTQKQVTGIVNIVSHSVSGLSADNVTVADSDGNTLNNTGDDLSGATSDQLALRVQVESEIRQKVLSVLGPVYGAANVQVSPAAILDFTTTTTNTTTYSGPDNGQGFPSSVSSSITVSGGTGTASGGTVGVNGAQPAYPTSGSQTSSLSGTVTQQNTNTTYLYNQVQQQVQDKGGSIKNLTIGIMLNSANQAIAGLDPTQVQQFVAYAVGTAPQNVNVQLMRFASSSAVSSGGKGSASGTSGLGSPTTLLTIAGIGAAAVVLILLLLFFLLRGRKRKKALQEEAEAQAEQAQAAQPVKPGPPMSAELAQKLDEMPDNPVKKQIEDFTDSKPELVAQLLRNWLKDN</sequence>
<dbReference type="GO" id="GO:0005886">
    <property type="term" value="C:plasma membrane"/>
    <property type="evidence" value="ECO:0007669"/>
    <property type="project" value="UniProtKB-SubCell"/>
</dbReference>
<reference evidence="14 15" key="1">
    <citation type="submission" date="2010-12" db="EMBL/GenBank/DDBJ databases">
        <title>Complete sequence of Ethanoligenens harbinense YUAN-3.</title>
        <authorList>
            <person name="Lucas S."/>
            <person name="Copeland A."/>
            <person name="Lapidus A."/>
            <person name="Cheng J.-F."/>
            <person name="Bruce D."/>
            <person name="Goodwin L."/>
            <person name="Pitluck S."/>
            <person name="Chertkov O."/>
            <person name="Misra M."/>
            <person name="Detter J.C."/>
            <person name="Han C."/>
            <person name="Tapia R."/>
            <person name="Land M."/>
            <person name="Hauser L."/>
            <person name="Jeffries C."/>
            <person name="Kyrpides N."/>
            <person name="Ivanova N."/>
            <person name="Mikhailova N."/>
            <person name="Wang A."/>
            <person name="Mouttaki H."/>
            <person name="He Z."/>
            <person name="Zhou J."/>
            <person name="Hemme C.L."/>
            <person name="Woyke T."/>
        </authorList>
    </citation>
    <scope>NUCLEOTIDE SEQUENCE [LARGE SCALE GENOMIC DNA]</scope>
    <source>
        <strain evidence="15">DSM 18485 / JCM 12961 / CGMCC 1.5033 / YUAN-3</strain>
    </source>
</reference>
<comment type="function">
    <text evidence="9">The M ring may be actively involved in energy transduction.</text>
</comment>
<keyword evidence="14" id="KW-0966">Cell projection</keyword>
<evidence type="ECO:0000256" key="8">
    <source>
        <dbReference type="ARBA" id="ARBA00023143"/>
    </source>
</evidence>
<protein>
    <recommendedName>
        <fullName evidence="9">Flagellar M-ring protein</fullName>
    </recommendedName>
</protein>
<evidence type="ECO:0000256" key="5">
    <source>
        <dbReference type="ARBA" id="ARBA00022692"/>
    </source>
</evidence>
<dbReference type="PANTHER" id="PTHR30046">
    <property type="entry name" value="FLAGELLAR M-RING PROTEIN"/>
    <property type="match status" value="1"/>
</dbReference>
<dbReference type="Proteomes" id="UP000001551">
    <property type="component" value="Chromosome"/>
</dbReference>